<dbReference type="InParanoid" id="A0A1C7MWF3"/>
<dbReference type="OrthoDB" id="2289822at2759"/>
<evidence type="ECO:0000313" key="2">
    <source>
        <dbReference type="Proteomes" id="UP000093000"/>
    </source>
</evidence>
<name>A0A1C7MWF3_9FUNG</name>
<proteinExistence type="predicted"/>
<organism evidence="1 2">
    <name type="scientific">Choanephora cucurbitarum</name>
    <dbReference type="NCBI Taxonomy" id="101091"/>
    <lineage>
        <taxon>Eukaryota</taxon>
        <taxon>Fungi</taxon>
        <taxon>Fungi incertae sedis</taxon>
        <taxon>Mucoromycota</taxon>
        <taxon>Mucoromycotina</taxon>
        <taxon>Mucoromycetes</taxon>
        <taxon>Mucorales</taxon>
        <taxon>Mucorineae</taxon>
        <taxon>Choanephoraceae</taxon>
        <taxon>Choanephoroideae</taxon>
        <taxon>Choanephora</taxon>
    </lineage>
</organism>
<sequence>MIGHGLGHLVCNLFDPQENSRFKVEGANEYTFDFSQANFLKILPELIKESKRCYRAVDWQFFLFHIVPTIILSRLIRDGAKRALKSLISACAISLQQSISQQELEQMKE</sequence>
<dbReference type="EMBL" id="LUGH01001417">
    <property type="protein sequence ID" value="OBZ81133.1"/>
    <property type="molecule type" value="Genomic_DNA"/>
</dbReference>
<dbReference type="AlphaFoldDB" id="A0A1C7MWF3"/>
<keyword evidence="2" id="KW-1185">Reference proteome</keyword>
<reference evidence="1 2" key="1">
    <citation type="submission" date="2016-03" db="EMBL/GenBank/DDBJ databases">
        <title>Choanephora cucurbitarum.</title>
        <authorList>
            <person name="Min B."/>
            <person name="Park H."/>
            <person name="Park J.-H."/>
            <person name="Shin H.-D."/>
            <person name="Choi I.-G."/>
        </authorList>
    </citation>
    <scope>NUCLEOTIDE SEQUENCE [LARGE SCALE GENOMIC DNA]</scope>
    <source>
        <strain evidence="1 2">KUS-F28377</strain>
    </source>
</reference>
<dbReference type="STRING" id="101091.A0A1C7MWF3"/>
<dbReference type="Proteomes" id="UP000093000">
    <property type="component" value="Unassembled WGS sequence"/>
</dbReference>
<accession>A0A1C7MWF3</accession>
<evidence type="ECO:0000313" key="1">
    <source>
        <dbReference type="EMBL" id="OBZ81133.1"/>
    </source>
</evidence>
<comment type="caution">
    <text evidence="1">The sequence shown here is derived from an EMBL/GenBank/DDBJ whole genome shotgun (WGS) entry which is preliminary data.</text>
</comment>
<protein>
    <submittedName>
        <fullName evidence="1">Uncharacterized protein</fullName>
    </submittedName>
</protein>
<gene>
    <name evidence="1" type="ORF">A0J61_10819</name>
</gene>